<protein>
    <submittedName>
        <fullName evidence="2">Uncharacterized protein</fullName>
    </submittedName>
</protein>
<feature type="region of interest" description="Disordered" evidence="1">
    <location>
        <begin position="1"/>
        <end position="25"/>
    </location>
</feature>
<dbReference type="AlphaFoldDB" id="F8MEW5"/>
<dbReference type="RefSeq" id="XP_009848071.1">
    <property type="nucleotide sequence ID" value="XM_009849769.1"/>
</dbReference>
<feature type="compositionally biased region" description="Basic and acidic residues" evidence="1">
    <location>
        <begin position="1"/>
        <end position="21"/>
    </location>
</feature>
<accession>F8MEW5</accession>
<dbReference type="EMBL" id="GL891302">
    <property type="protein sequence ID" value="EGO60889.1"/>
    <property type="molecule type" value="Genomic_DNA"/>
</dbReference>
<evidence type="ECO:0000256" key="1">
    <source>
        <dbReference type="SAM" id="MobiDB-lite"/>
    </source>
</evidence>
<sequence>MPQTLDKDHPINDGDQKETPKRSRAYPRWKVCRDVQGCIRAPNAQSLEVGLDVKSSLRPSCGEKQHRRS</sequence>
<reference evidence="3" key="1">
    <citation type="journal article" date="2011" name="Genetics">
        <title>Massive changes in genome architecture accompany the transition to self-fertility in the filamentous fungus Neurospora tetrasperma.</title>
        <authorList>
            <person name="Ellison C.E."/>
            <person name="Stajich J.E."/>
            <person name="Jacobson D.J."/>
            <person name="Natvig D.O."/>
            <person name="Lapidus A."/>
            <person name="Foster B."/>
            <person name="Aerts A."/>
            <person name="Riley R."/>
            <person name="Lindquist E.A."/>
            <person name="Grigoriev I.V."/>
            <person name="Taylor J.W."/>
        </authorList>
    </citation>
    <scope>NUCLEOTIDE SEQUENCE [LARGE SCALE GENOMIC DNA]</scope>
    <source>
        <strain evidence="3">FGSC 2508 / P0657</strain>
    </source>
</reference>
<dbReference type="VEuPathDB" id="FungiDB:NEUTE1DRAFT_115919"/>
<keyword evidence="3" id="KW-1185">Reference proteome</keyword>
<gene>
    <name evidence="2" type="ORF">NEUTE1DRAFT_115919</name>
</gene>
<proteinExistence type="predicted"/>
<dbReference type="GeneID" id="20822900"/>
<dbReference type="KEGG" id="nte:NEUTE1DRAFT115919"/>
<evidence type="ECO:0000313" key="3">
    <source>
        <dbReference type="Proteomes" id="UP000008065"/>
    </source>
</evidence>
<organism evidence="2 3">
    <name type="scientific">Neurospora tetrasperma (strain FGSC 2508 / ATCC MYA-4615 / P0657)</name>
    <dbReference type="NCBI Taxonomy" id="510951"/>
    <lineage>
        <taxon>Eukaryota</taxon>
        <taxon>Fungi</taxon>
        <taxon>Dikarya</taxon>
        <taxon>Ascomycota</taxon>
        <taxon>Pezizomycotina</taxon>
        <taxon>Sordariomycetes</taxon>
        <taxon>Sordariomycetidae</taxon>
        <taxon>Sordariales</taxon>
        <taxon>Sordariaceae</taxon>
        <taxon>Neurospora</taxon>
    </lineage>
</organism>
<dbReference type="HOGENOM" id="CLU_2776558_0_0_1"/>
<name>F8MEW5_NEUT8</name>
<dbReference type="Proteomes" id="UP000008065">
    <property type="component" value="Unassembled WGS sequence"/>
</dbReference>
<evidence type="ECO:0000313" key="2">
    <source>
        <dbReference type="EMBL" id="EGO60889.1"/>
    </source>
</evidence>